<dbReference type="AlphaFoldDB" id="A0A182N8Z4"/>
<evidence type="ECO:0000313" key="3">
    <source>
        <dbReference type="Proteomes" id="UP000075884"/>
    </source>
</evidence>
<dbReference type="GO" id="GO:0005829">
    <property type="term" value="C:cytosol"/>
    <property type="evidence" value="ECO:0007669"/>
    <property type="project" value="TreeGrafter"/>
</dbReference>
<dbReference type="GO" id="GO:0022008">
    <property type="term" value="P:neurogenesis"/>
    <property type="evidence" value="ECO:0007669"/>
    <property type="project" value="TreeGrafter"/>
</dbReference>
<name>A0A182N8Z4_9DIPT</name>
<sequence>MDTIPSRDLSYGTHDTICSRQESMVDNQFCSDVTFIVGTSKQRIYAHKLYLVMASEYFYVMFFSSFLEAERREVYLEDVEPDVFLAVLRYIYTQQVDITNDNLRDIFDCSQRYMLTELMQLLSRFLQEQVEPESALAIFSKNRYFAFTAVDESCLRLIRNNPLYYFNHEDFTTIDRESLSMILGSKQINCTEDQLCSALEIWEAANRDNDACELRTLVKERSYDCLKLLVFGQSMSDGFMGPPEDLKMTLMSETPVSVYGLGVYISSKADVVSVELKIYEEELEISSDVFECPNKSVTTVHVADLFFEEVVLVPRKTYRISIKMSPPCKQLLLRDPRVFHDTIKLAIPCYSNERKPVGIAHLYCKETPDMKKD</sequence>
<dbReference type="InterPro" id="IPR011333">
    <property type="entry name" value="SKP1/BTB/POZ_sf"/>
</dbReference>
<dbReference type="STRING" id="7168.A0A182N8Z4"/>
<dbReference type="InterPro" id="IPR000210">
    <property type="entry name" value="BTB/POZ_dom"/>
</dbReference>
<dbReference type="Gene3D" id="1.25.40.420">
    <property type="match status" value="1"/>
</dbReference>
<dbReference type="Gene3D" id="3.30.710.10">
    <property type="entry name" value="Potassium Channel Kv1.1, Chain A"/>
    <property type="match status" value="1"/>
</dbReference>
<dbReference type="PANTHER" id="PTHR45774:SF9">
    <property type="entry name" value="LUTE, ISOFORM D"/>
    <property type="match status" value="1"/>
</dbReference>
<dbReference type="VEuPathDB" id="VectorBase:ADIR004118"/>
<protein>
    <submittedName>
        <fullName evidence="2">BTB domain-containing protein</fullName>
    </submittedName>
</protein>
<keyword evidence="3" id="KW-1185">Reference proteome</keyword>
<dbReference type="Proteomes" id="UP000075884">
    <property type="component" value="Unassembled WGS sequence"/>
</dbReference>
<dbReference type="Pfam" id="PF00651">
    <property type="entry name" value="BTB"/>
    <property type="match status" value="1"/>
</dbReference>
<dbReference type="SMART" id="SM00225">
    <property type="entry name" value="BTB"/>
    <property type="match status" value="1"/>
</dbReference>
<dbReference type="PANTHER" id="PTHR45774">
    <property type="entry name" value="BTB/POZ DOMAIN-CONTAINING"/>
    <property type="match status" value="1"/>
</dbReference>
<accession>A0A182N8Z4</accession>
<feature type="domain" description="BTB" evidence="1">
    <location>
        <begin position="31"/>
        <end position="100"/>
    </location>
</feature>
<dbReference type="PROSITE" id="PS50097">
    <property type="entry name" value="BTB"/>
    <property type="match status" value="1"/>
</dbReference>
<dbReference type="EnsemblMetazoa" id="ADIR004118-RA">
    <property type="protein sequence ID" value="ADIR004118-PA"/>
    <property type="gene ID" value="ADIR004118"/>
</dbReference>
<dbReference type="SUPFAM" id="SSF54695">
    <property type="entry name" value="POZ domain"/>
    <property type="match status" value="1"/>
</dbReference>
<proteinExistence type="predicted"/>
<organism evidence="2 3">
    <name type="scientific">Anopheles dirus</name>
    <dbReference type="NCBI Taxonomy" id="7168"/>
    <lineage>
        <taxon>Eukaryota</taxon>
        <taxon>Metazoa</taxon>
        <taxon>Ecdysozoa</taxon>
        <taxon>Arthropoda</taxon>
        <taxon>Hexapoda</taxon>
        <taxon>Insecta</taxon>
        <taxon>Pterygota</taxon>
        <taxon>Neoptera</taxon>
        <taxon>Endopterygota</taxon>
        <taxon>Diptera</taxon>
        <taxon>Nematocera</taxon>
        <taxon>Culicoidea</taxon>
        <taxon>Culicidae</taxon>
        <taxon>Anophelinae</taxon>
        <taxon>Anopheles</taxon>
    </lineage>
</organism>
<reference evidence="2" key="2">
    <citation type="submission" date="2020-05" db="UniProtKB">
        <authorList>
            <consortium name="EnsemblMetazoa"/>
        </authorList>
    </citation>
    <scope>IDENTIFICATION</scope>
    <source>
        <strain evidence="2">WRAIR2</strain>
    </source>
</reference>
<dbReference type="CDD" id="cd18186">
    <property type="entry name" value="BTB_POZ_ZBTB_KLHL-like"/>
    <property type="match status" value="1"/>
</dbReference>
<reference evidence="3" key="1">
    <citation type="submission" date="2013-03" db="EMBL/GenBank/DDBJ databases">
        <title>The Genome Sequence of Anopheles dirus WRAIR2.</title>
        <authorList>
            <consortium name="The Broad Institute Genomics Platform"/>
            <person name="Neafsey D.E."/>
            <person name="Walton C."/>
            <person name="Walker B."/>
            <person name="Young S.K."/>
            <person name="Zeng Q."/>
            <person name="Gargeya S."/>
            <person name="Fitzgerald M."/>
            <person name="Haas B."/>
            <person name="Abouelleil A."/>
            <person name="Allen A.W."/>
            <person name="Alvarado L."/>
            <person name="Arachchi H.M."/>
            <person name="Berlin A.M."/>
            <person name="Chapman S.B."/>
            <person name="Gainer-Dewar J."/>
            <person name="Goldberg J."/>
            <person name="Griggs A."/>
            <person name="Gujja S."/>
            <person name="Hansen M."/>
            <person name="Howarth C."/>
            <person name="Imamovic A."/>
            <person name="Ireland A."/>
            <person name="Larimer J."/>
            <person name="McCowan C."/>
            <person name="Murphy C."/>
            <person name="Pearson M."/>
            <person name="Poon T.W."/>
            <person name="Priest M."/>
            <person name="Roberts A."/>
            <person name="Saif S."/>
            <person name="Shea T."/>
            <person name="Sisk P."/>
            <person name="Sykes S."/>
            <person name="Wortman J."/>
            <person name="Nusbaum C."/>
            <person name="Birren B."/>
        </authorList>
    </citation>
    <scope>NUCLEOTIDE SEQUENCE [LARGE SCALE GENOMIC DNA]</scope>
    <source>
        <strain evidence="3">WRAIR2</strain>
    </source>
</reference>
<evidence type="ECO:0000259" key="1">
    <source>
        <dbReference type="PROSITE" id="PS50097"/>
    </source>
</evidence>
<evidence type="ECO:0000313" key="2">
    <source>
        <dbReference type="EnsemblMetazoa" id="ADIR004118-PA"/>
    </source>
</evidence>